<proteinExistence type="inferred from homology"/>
<dbReference type="Pfam" id="PF02770">
    <property type="entry name" value="Acyl-CoA_dh_M"/>
    <property type="match status" value="1"/>
</dbReference>
<dbReference type="Pfam" id="PF02771">
    <property type="entry name" value="Acyl-CoA_dh_N"/>
    <property type="match status" value="1"/>
</dbReference>
<evidence type="ECO:0000256" key="5">
    <source>
        <dbReference type="ARBA" id="ARBA00023002"/>
    </source>
</evidence>
<dbReference type="PANTHER" id="PTHR43292">
    <property type="entry name" value="ACYL-COA DEHYDROGENASE"/>
    <property type="match status" value="1"/>
</dbReference>
<evidence type="ECO:0000256" key="3">
    <source>
        <dbReference type="ARBA" id="ARBA00022630"/>
    </source>
</evidence>
<evidence type="ECO:0000313" key="10">
    <source>
        <dbReference type="EMBL" id="MDQ0466714.1"/>
    </source>
</evidence>
<dbReference type="SUPFAM" id="SSF56645">
    <property type="entry name" value="Acyl-CoA dehydrogenase NM domain-like"/>
    <property type="match status" value="1"/>
</dbReference>
<evidence type="ECO:0000256" key="1">
    <source>
        <dbReference type="ARBA" id="ARBA00001974"/>
    </source>
</evidence>
<protein>
    <submittedName>
        <fullName evidence="10">Alkylation response protein AidB-like acyl-CoA dehydrogenase</fullName>
    </submittedName>
</protein>
<dbReference type="InterPro" id="IPR009075">
    <property type="entry name" value="AcylCo_DH/oxidase_C"/>
</dbReference>
<evidence type="ECO:0000259" key="8">
    <source>
        <dbReference type="Pfam" id="PF02770"/>
    </source>
</evidence>
<accession>A0ABU0IXI8</accession>
<comment type="cofactor">
    <cofactor evidence="1 6">
        <name>FAD</name>
        <dbReference type="ChEBI" id="CHEBI:57692"/>
    </cofactor>
</comment>
<name>A0ABU0IXI8_9CAUL</name>
<dbReference type="Proteomes" id="UP001228905">
    <property type="component" value="Unassembled WGS sequence"/>
</dbReference>
<organism evidence="10 11">
    <name type="scientific">Caulobacter ginsengisoli</name>
    <dbReference type="NCBI Taxonomy" id="400775"/>
    <lineage>
        <taxon>Bacteria</taxon>
        <taxon>Pseudomonadati</taxon>
        <taxon>Pseudomonadota</taxon>
        <taxon>Alphaproteobacteria</taxon>
        <taxon>Caulobacterales</taxon>
        <taxon>Caulobacteraceae</taxon>
        <taxon>Caulobacter</taxon>
    </lineage>
</organism>
<dbReference type="RefSeq" id="WP_307352854.1">
    <property type="nucleotide sequence ID" value="NZ_JAUSVS010000014.1"/>
</dbReference>
<dbReference type="Gene3D" id="1.20.140.10">
    <property type="entry name" value="Butyryl-CoA Dehydrogenase, subunit A, domain 3"/>
    <property type="match status" value="1"/>
</dbReference>
<keyword evidence="11" id="KW-1185">Reference proteome</keyword>
<dbReference type="InterPro" id="IPR009100">
    <property type="entry name" value="AcylCoA_DH/oxidase_NM_dom_sf"/>
</dbReference>
<dbReference type="SUPFAM" id="SSF47203">
    <property type="entry name" value="Acyl-CoA dehydrogenase C-terminal domain-like"/>
    <property type="match status" value="1"/>
</dbReference>
<keyword evidence="4 6" id="KW-0274">FAD</keyword>
<evidence type="ECO:0000259" key="7">
    <source>
        <dbReference type="Pfam" id="PF00441"/>
    </source>
</evidence>
<feature type="domain" description="Acyl-CoA dehydrogenase/oxidase C-terminal" evidence="7">
    <location>
        <begin position="236"/>
        <end position="401"/>
    </location>
</feature>
<dbReference type="InterPro" id="IPR013786">
    <property type="entry name" value="AcylCoA_DH/ox_N"/>
</dbReference>
<feature type="domain" description="Acyl-CoA oxidase/dehydrogenase middle" evidence="8">
    <location>
        <begin position="125"/>
        <end position="222"/>
    </location>
</feature>
<sequence length="404" mass="45232">MNLEFSPEDLAFRDEVRTFIAENYPEQLRGKQDEGDDLGKDDFLAWHKVLAKKGWVAPSWPKEWGGTSWTPTQKYIWSEELARADAIAVLPFGINMVSPVIYTFGTKEQKEKFLPATYNGEIWWCQGYSEPGAGSDLASLKTKAERITGDDGKEYYIVNGQKTWTTLAQFADWGFFLVRTDPTAKIQEGISFLLIDMKTPGITVRPIITMDGSHEVNEVWLENVKVPVENRVFEENKGWTCAKFLLAHERSGIAGVARSKRGIERIREMAGTEFSDDGESLIKDASFKRKVAELEIDLTALEYTELRTLASESAGKGPGPESSLLKIKGTEIQQRITDLALEAAGHYGAPYFRGFPDDGDNAHPIGPDYAHRTAPNYFNTRKTSIYGGSNEIQRNIIAKMVLGL</sequence>
<dbReference type="InterPro" id="IPR036250">
    <property type="entry name" value="AcylCo_DH-like_C"/>
</dbReference>
<comment type="caution">
    <text evidence="10">The sequence shown here is derived from an EMBL/GenBank/DDBJ whole genome shotgun (WGS) entry which is preliminary data.</text>
</comment>
<dbReference type="EMBL" id="JAUSVS010000014">
    <property type="protein sequence ID" value="MDQ0466714.1"/>
    <property type="molecule type" value="Genomic_DNA"/>
</dbReference>
<dbReference type="Pfam" id="PF00441">
    <property type="entry name" value="Acyl-CoA_dh_1"/>
    <property type="match status" value="1"/>
</dbReference>
<keyword evidence="3 6" id="KW-0285">Flavoprotein</keyword>
<keyword evidence="5 6" id="KW-0560">Oxidoreductase</keyword>
<comment type="similarity">
    <text evidence="2 6">Belongs to the acyl-CoA dehydrogenase family.</text>
</comment>
<dbReference type="PANTHER" id="PTHR43292:SF3">
    <property type="entry name" value="ACYL-COA DEHYDROGENASE FADE29"/>
    <property type="match status" value="1"/>
</dbReference>
<dbReference type="Gene3D" id="2.40.110.10">
    <property type="entry name" value="Butyryl-CoA Dehydrogenase, subunit A, domain 2"/>
    <property type="match status" value="1"/>
</dbReference>
<dbReference type="InterPro" id="IPR052161">
    <property type="entry name" value="Mycobact_Acyl-CoA_DH"/>
</dbReference>
<gene>
    <name evidence="10" type="ORF">QO010_004510</name>
</gene>
<evidence type="ECO:0000256" key="6">
    <source>
        <dbReference type="RuleBase" id="RU362125"/>
    </source>
</evidence>
<evidence type="ECO:0000313" key="11">
    <source>
        <dbReference type="Proteomes" id="UP001228905"/>
    </source>
</evidence>
<dbReference type="InterPro" id="IPR037069">
    <property type="entry name" value="AcylCoA_DH/ox_N_sf"/>
</dbReference>
<evidence type="ECO:0000256" key="2">
    <source>
        <dbReference type="ARBA" id="ARBA00009347"/>
    </source>
</evidence>
<dbReference type="Gene3D" id="1.10.540.10">
    <property type="entry name" value="Acyl-CoA dehydrogenase/oxidase, N-terminal domain"/>
    <property type="match status" value="1"/>
</dbReference>
<dbReference type="InterPro" id="IPR006091">
    <property type="entry name" value="Acyl-CoA_Oxase/DH_mid-dom"/>
</dbReference>
<evidence type="ECO:0000256" key="4">
    <source>
        <dbReference type="ARBA" id="ARBA00022827"/>
    </source>
</evidence>
<feature type="domain" description="Acyl-CoA dehydrogenase/oxidase N-terminal" evidence="9">
    <location>
        <begin position="7"/>
        <end position="121"/>
    </location>
</feature>
<reference evidence="10 11" key="1">
    <citation type="submission" date="2023-07" db="EMBL/GenBank/DDBJ databases">
        <title>Genomic Encyclopedia of Type Strains, Phase IV (KMG-IV): sequencing the most valuable type-strain genomes for metagenomic binning, comparative biology and taxonomic classification.</title>
        <authorList>
            <person name="Goeker M."/>
        </authorList>
    </citation>
    <scope>NUCLEOTIDE SEQUENCE [LARGE SCALE GENOMIC DNA]</scope>
    <source>
        <strain evidence="10 11">DSM 18695</strain>
    </source>
</reference>
<evidence type="ECO:0000259" key="9">
    <source>
        <dbReference type="Pfam" id="PF02771"/>
    </source>
</evidence>
<dbReference type="InterPro" id="IPR046373">
    <property type="entry name" value="Acyl-CoA_Oxase/DH_mid-dom_sf"/>
</dbReference>